<keyword evidence="2" id="KW-0489">Methyltransferase</keyword>
<proteinExistence type="predicted"/>
<dbReference type="EMBL" id="FMZC01000001">
    <property type="protein sequence ID" value="SDC08455.1"/>
    <property type="molecule type" value="Genomic_DNA"/>
</dbReference>
<dbReference type="AlphaFoldDB" id="A0A1G6IQZ7"/>
<keyword evidence="2" id="KW-0808">Transferase</keyword>
<reference evidence="2 3" key="1">
    <citation type="submission" date="2016-10" db="EMBL/GenBank/DDBJ databases">
        <authorList>
            <person name="de Groot N.N."/>
        </authorList>
    </citation>
    <scope>NUCLEOTIDE SEQUENCE [LARGE SCALE GENOMIC DNA]</scope>
    <source>
        <strain evidence="2 3">DSM 16619</strain>
    </source>
</reference>
<dbReference type="SUPFAM" id="SSF53335">
    <property type="entry name" value="S-adenosyl-L-methionine-dependent methyltransferases"/>
    <property type="match status" value="1"/>
</dbReference>
<accession>A0A1G6IQZ7</accession>
<evidence type="ECO:0000313" key="2">
    <source>
        <dbReference type="EMBL" id="SDC08455.1"/>
    </source>
</evidence>
<dbReference type="Proteomes" id="UP000198781">
    <property type="component" value="Unassembled WGS sequence"/>
</dbReference>
<dbReference type="InterPro" id="IPR013216">
    <property type="entry name" value="Methyltransf_11"/>
</dbReference>
<dbReference type="Pfam" id="PF08241">
    <property type="entry name" value="Methyltransf_11"/>
    <property type="match status" value="1"/>
</dbReference>
<dbReference type="GO" id="GO:0032259">
    <property type="term" value="P:methylation"/>
    <property type="evidence" value="ECO:0007669"/>
    <property type="project" value="UniProtKB-KW"/>
</dbReference>
<evidence type="ECO:0000313" key="3">
    <source>
        <dbReference type="Proteomes" id="UP000198781"/>
    </source>
</evidence>
<dbReference type="GO" id="GO:0008757">
    <property type="term" value="F:S-adenosylmethionine-dependent methyltransferase activity"/>
    <property type="evidence" value="ECO:0007669"/>
    <property type="project" value="InterPro"/>
</dbReference>
<dbReference type="RefSeq" id="WP_175537622.1">
    <property type="nucleotide sequence ID" value="NZ_FMZC01000001.1"/>
</dbReference>
<dbReference type="STRING" id="187868.SAMN05192589_101221"/>
<gene>
    <name evidence="2" type="ORF">SAMN05192589_101221</name>
</gene>
<keyword evidence="3" id="KW-1185">Reference proteome</keyword>
<protein>
    <submittedName>
        <fullName evidence="2">Methyltransferase domain-containing protein</fullName>
    </submittedName>
</protein>
<dbReference type="InterPro" id="IPR029063">
    <property type="entry name" value="SAM-dependent_MTases_sf"/>
</dbReference>
<dbReference type="Gene3D" id="3.40.50.150">
    <property type="entry name" value="Vaccinia Virus protein VP39"/>
    <property type="match status" value="1"/>
</dbReference>
<organism evidence="2 3">
    <name type="scientific">Paracidovorax valerianellae</name>
    <dbReference type="NCBI Taxonomy" id="187868"/>
    <lineage>
        <taxon>Bacteria</taxon>
        <taxon>Pseudomonadati</taxon>
        <taxon>Pseudomonadota</taxon>
        <taxon>Betaproteobacteria</taxon>
        <taxon>Burkholderiales</taxon>
        <taxon>Comamonadaceae</taxon>
        <taxon>Paracidovorax</taxon>
    </lineage>
</organism>
<evidence type="ECO:0000259" key="1">
    <source>
        <dbReference type="Pfam" id="PF08241"/>
    </source>
</evidence>
<name>A0A1G6IQZ7_9BURK</name>
<sequence>MHHWFDSAPGRYLLAWEQERYDELVADVFGYHALQLGMPGLQGLRANRMPHRWLALGAEETLLWTDEAAGWHAAGALGSGDLLAPALLADPVALPFSENSLDLVLLPHALELSIDPHAALREVQRVLVPEGRVVISGLNPVSLWGLRQRRARLYQRLGAGGHLYLPDVGEFIGHWRLRDWLRLLNFEVESVSFGCYRPAVRSTPWLDRFDWMDGLGARWWPILGAAYVVVAVKRVHGMRLLGAPWRRTPQGAAAPVPVANRGRVRDGGPAFRVDGWE</sequence>
<feature type="domain" description="Methyltransferase type 11" evidence="1">
    <location>
        <begin position="87"/>
        <end position="135"/>
    </location>
</feature>